<sequence>MTYGLAIHTSSPELGFALDNFHGDQRAAAWNLGRESSTQMHDRLASFLPPQMWTDLAFVTVAIGPGGFTGTRLGVVLGRTLAQQLNIPLFGISSLMAIADAQMAELDQIAIDMPAQRGAIYAAIYCRQAPAQYHSIFPDQVLQPDDWAQQLAQRAPLPKITAIAEQGRYAPNLLAIAHAQWQAGHQPNWSTVLPYYGQHPVVQN</sequence>
<dbReference type="RefSeq" id="WP_264324789.1">
    <property type="nucleotide sequence ID" value="NZ_JADEXQ010000026.1"/>
</dbReference>
<evidence type="ECO:0000259" key="1">
    <source>
        <dbReference type="Pfam" id="PF00814"/>
    </source>
</evidence>
<comment type="caution">
    <text evidence="2">The sequence shown here is derived from an EMBL/GenBank/DDBJ whole genome shotgun (WGS) entry which is preliminary data.</text>
</comment>
<accession>A0A928VP39</accession>
<evidence type="ECO:0000313" key="2">
    <source>
        <dbReference type="EMBL" id="MBE9029962.1"/>
    </source>
</evidence>
<gene>
    <name evidence="2" type="primary">tsaB</name>
    <name evidence="2" type="ORF">IQ266_09510</name>
</gene>
<reference evidence="2" key="1">
    <citation type="submission" date="2020-10" db="EMBL/GenBank/DDBJ databases">
        <authorList>
            <person name="Castelo-Branco R."/>
            <person name="Eusebio N."/>
            <person name="Adriana R."/>
            <person name="Vieira A."/>
            <person name="Brugerolle De Fraissinette N."/>
            <person name="Rezende De Castro R."/>
            <person name="Schneider M.P."/>
            <person name="Vasconcelos V."/>
            <person name="Leao P.N."/>
        </authorList>
    </citation>
    <scope>NUCLEOTIDE SEQUENCE</scope>
    <source>
        <strain evidence="2">LEGE 11480</strain>
    </source>
</reference>
<dbReference type="AlphaFoldDB" id="A0A928VP39"/>
<dbReference type="Gene3D" id="3.30.420.200">
    <property type="match status" value="1"/>
</dbReference>
<dbReference type="InterPro" id="IPR000905">
    <property type="entry name" value="Gcp-like_dom"/>
</dbReference>
<dbReference type="EMBL" id="JADEXQ010000026">
    <property type="protein sequence ID" value="MBE9029962.1"/>
    <property type="molecule type" value="Genomic_DNA"/>
</dbReference>
<keyword evidence="3" id="KW-1185">Reference proteome</keyword>
<dbReference type="GO" id="GO:0002949">
    <property type="term" value="P:tRNA threonylcarbamoyladenosine modification"/>
    <property type="evidence" value="ECO:0007669"/>
    <property type="project" value="InterPro"/>
</dbReference>
<dbReference type="NCBIfam" id="TIGR03725">
    <property type="entry name" value="T6A_YeaZ"/>
    <property type="match status" value="1"/>
</dbReference>
<dbReference type="SUPFAM" id="SSF53067">
    <property type="entry name" value="Actin-like ATPase domain"/>
    <property type="match status" value="2"/>
</dbReference>
<proteinExistence type="predicted"/>
<name>A0A928VP39_9CYAN</name>
<dbReference type="InterPro" id="IPR043129">
    <property type="entry name" value="ATPase_NBD"/>
</dbReference>
<feature type="domain" description="Gcp-like" evidence="1">
    <location>
        <begin position="54"/>
        <end position="170"/>
    </location>
</feature>
<dbReference type="Proteomes" id="UP000625316">
    <property type="component" value="Unassembled WGS sequence"/>
</dbReference>
<dbReference type="Pfam" id="PF00814">
    <property type="entry name" value="TsaD"/>
    <property type="match status" value="1"/>
</dbReference>
<dbReference type="InterPro" id="IPR022496">
    <property type="entry name" value="T6A_TsaB"/>
</dbReference>
<evidence type="ECO:0000313" key="3">
    <source>
        <dbReference type="Proteomes" id="UP000625316"/>
    </source>
</evidence>
<protein>
    <submittedName>
        <fullName evidence="2">tRNA (Adenosine(37)-N6)-threonylcarbamoyltransferase complex dimerization subunit type 1 TsaB</fullName>
    </submittedName>
</protein>
<dbReference type="Gene3D" id="3.30.420.40">
    <property type="match status" value="1"/>
</dbReference>
<organism evidence="2 3">
    <name type="scientific">Romeriopsis navalis LEGE 11480</name>
    <dbReference type="NCBI Taxonomy" id="2777977"/>
    <lineage>
        <taxon>Bacteria</taxon>
        <taxon>Bacillati</taxon>
        <taxon>Cyanobacteriota</taxon>
        <taxon>Cyanophyceae</taxon>
        <taxon>Leptolyngbyales</taxon>
        <taxon>Leptolyngbyaceae</taxon>
        <taxon>Romeriopsis</taxon>
        <taxon>Romeriopsis navalis</taxon>
    </lineage>
</organism>